<dbReference type="PATRIC" id="fig|1291734.4.peg.208"/>
<evidence type="ECO:0000313" key="2">
    <source>
        <dbReference type="Proteomes" id="UP000051804"/>
    </source>
</evidence>
<sequence length="218" mass="22791">MMRAAGDLAVATGTLVGAVRVATWLGDGRVVTEEMLRVTPRQLTVNAAVVPVGGEPLSVAFTSLLAGAGLSIGADIAVTGHLRATRVIPAGATLRNYRRAVRQIGGISRNWLARVAHARQSEFSHATEAFLAGRLAFADLQATQLRLLTHHAAVAPQWAHRQAQQAQAWAAAQATLAAAAQAVMVLVPTVVEGPDPVTGLPPSNRRAVFAALLTQTPK</sequence>
<protein>
    <submittedName>
        <fullName evidence="1">Uncharacterized protein</fullName>
    </submittedName>
</protein>
<gene>
    <name evidence="1" type="ORF">FD02_GL000200</name>
</gene>
<comment type="caution">
    <text evidence="1">The sequence shown here is derived from an EMBL/GenBank/DDBJ whole genome shotgun (WGS) entry which is preliminary data.</text>
</comment>
<name>A0A0R1JIH7_9LACO</name>
<keyword evidence="2" id="KW-1185">Reference proteome</keyword>
<dbReference type="EMBL" id="AZDJ01000030">
    <property type="protein sequence ID" value="KRK71016.1"/>
    <property type="molecule type" value="Genomic_DNA"/>
</dbReference>
<proteinExistence type="predicted"/>
<dbReference type="Proteomes" id="UP000051804">
    <property type="component" value="Unassembled WGS sequence"/>
</dbReference>
<accession>A0A0R1JIH7</accession>
<evidence type="ECO:0000313" key="1">
    <source>
        <dbReference type="EMBL" id="KRK71016.1"/>
    </source>
</evidence>
<organism evidence="1 2">
    <name type="scientific">Lacticaseibacillus nasuensis JCM 17158</name>
    <dbReference type="NCBI Taxonomy" id="1291734"/>
    <lineage>
        <taxon>Bacteria</taxon>
        <taxon>Bacillati</taxon>
        <taxon>Bacillota</taxon>
        <taxon>Bacilli</taxon>
        <taxon>Lactobacillales</taxon>
        <taxon>Lactobacillaceae</taxon>
        <taxon>Lacticaseibacillus</taxon>
    </lineage>
</organism>
<dbReference type="AlphaFoldDB" id="A0A0R1JIH7"/>
<reference evidence="1 2" key="1">
    <citation type="journal article" date="2015" name="Genome Announc.">
        <title>Expanding the biotechnology potential of lactobacilli through comparative genomics of 213 strains and associated genera.</title>
        <authorList>
            <person name="Sun Z."/>
            <person name="Harris H.M."/>
            <person name="McCann A."/>
            <person name="Guo C."/>
            <person name="Argimon S."/>
            <person name="Zhang W."/>
            <person name="Yang X."/>
            <person name="Jeffery I.B."/>
            <person name="Cooney J.C."/>
            <person name="Kagawa T.F."/>
            <person name="Liu W."/>
            <person name="Song Y."/>
            <person name="Salvetti E."/>
            <person name="Wrobel A."/>
            <person name="Rasinkangas P."/>
            <person name="Parkhill J."/>
            <person name="Rea M.C."/>
            <person name="O'Sullivan O."/>
            <person name="Ritari J."/>
            <person name="Douillard F.P."/>
            <person name="Paul Ross R."/>
            <person name="Yang R."/>
            <person name="Briner A.E."/>
            <person name="Felis G.E."/>
            <person name="de Vos W.M."/>
            <person name="Barrangou R."/>
            <person name="Klaenhammer T.R."/>
            <person name="Caufield P.W."/>
            <person name="Cui Y."/>
            <person name="Zhang H."/>
            <person name="O'Toole P.W."/>
        </authorList>
    </citation>
    <scope>NUCLEOTIDE SEQUENCE [LARGE SCALE GENOMIC DNA]</scope>
    <source>
        <strain evidence="1 2">JCM 17158</strain>
    </source>
</reference>